<dbReference type="PROSITE" id="PS51186">
    <property type="entry name" value="GNAT"/>
    <property type="match status" value="1"/>
</dbReference>
<dbReference type="EMBL" id="JBHSBI010000048">
    <property type="protein sequence ID" value="MFC4015694.1"/>
    <property type="molecule type" value="Genomic_DNA"/>
</dbReference>
<dbReference type="Proteomes" id="UP001595851">
    <property type="component" value="Unassembled WGS sequence"/>
</dbReference>
<keyword evidence="5" id="KW-1185">Reference proteome</keyword>
<dbReference type="InterPro" id="IPR016181">
    <property type="entry name" value="Acyl_CoA_acyltransferase"/>
</dbReference>
<dbReference type="EC" id="2.3.-.-" evidence="4"/>
<dbReference type="GO" id="GO:0016746">
    <property type="term" value="F:acyltransferase activity"/>
    <property type="evidence" value="ECO:0007669"/>
    <property type="project" value="UniProtKB-KW"/>
</dbReference>
<name>A0ABV8GRV4_9ACTN</name>
<dbReference type="SUPFAM" id="SSF55729">
    <property type="entry name" value="Acyl-CoA N-acyltransferases (Nat)"/>
    <property type="match status" value="1"/>
</dbReference>
<keyword evidence="1 4" id="KW-0808">Transferase</keyword>
<keyword evidence="2 4" id="KW-0012">Acyltransferase</keyword>
<dbReference type="CDD" id="cd04301">
    <property type="entry name" value="NAT_SF"/>
    <property type="match status" value="1"/>
</dbReference>
<evidence type="ECO:0000256" key="1">
    <source>
        <dbReference type="ARBA" id="ARBA00022679"/>
    </source>
</evidence>
<reference evidence="5" key="1">
    <citation type="journal article" date="2019" name="Int. J. Syst. Evol. Microbiol.">
        <title>The Global Catalogue of Microorganisms (GCM) 10K type strain sequencing project: providing services to taxonomists for standard genome sequencing and annotation.</title>
        <authorList>
            <consortium name="The Broad Institute Genomics Platform"/>
            <consortium name="The Broad Institute Genome Sequencing Center for Infectious Disease"/>
            <person name="Wu L."/>
            <person name="Ma J."/>
        </authorList>
    </citation>
    <scope>NUCLEOTIDE SEQUENCE [LARGE SCALE GENOMIC DNA]</scope>
    <source>
        <strain evidence="5">TBRC 1276</strain>
    </source>
</reference>
<dbReference type="Gene3D" id="3.40.630.30">
    <property type="match status" value="1"/>
</dbReference>
<evidence type="ECO:0000313" key="4">
    <source>
        <dbReference type="EMBL" id="MFC4015694.1"/>
    </source>
</evidence>
<organism evidence="4 5">
    <name type="scientific">Nonomuraea purpurea</name>
    <dbReference type="NCBI Taxonomy" id="1849276"/>
    <lineage>
        <taxon>Bacteria</taxon>
        <taxon>Bacillati</taxon>
        <taxon>Actinomycetota</taxon>
        <taxon>Actinomycetes</taxon>
        <taxon>Streptosporangiales</taxon>
        <taxon>Streptosporangiaceae</taxon>
        <taxon>Nonomuraea</taxon>
    </lineage>
</organism>
<dbReference type="InterPro" id="IPR000182">
    <property type="entry name" value="GNAT_dom"/>
</dbReference>
<dbReference type="PANTHER" id="PTHR43877:SF1">
    <property type="entry name" value="ACETYLTRANSFERASE"/>
    <property type="match status" value="1"/>
</dbReference>
<dbReference type="PANTHER" id="PTHR43877">
    <property type="entry name" value="AMINOALKYLPHOSPHONATE N-ACETYLTRANSFERASE-RELATED-RELATED"/>
    <property type="match status" value="1"/>
</dbReference>
<dbReference type="Pfam" id="PF00583">
    <property type="entry name" value="Acetyltransf_1"/>
    <property type="match status" value="1"/>
</dbReference>
<evidence type="ECO:0000256" key="2">
    <source>
        <dbReference type="ARBA" id="ARBA00023315"/>
    </source>
</evidence>
<accession>A0ABV8GRV4</accession>
<evidence type="ECO:0000313" key="5">
    <source>
        <dbReference type="Proteomes" id="UP001595851"/>
    </source>
</evidence>
<comment type="caution">
    <text evidence="4">The sequence shown here is derived from an EMBL/GenBank/DDBJ whole genome shotgun (WGS) entry which is preliminary data.</text>
</comment>
<sequence length="296" mass="32308">MDEVIKGHAARVRAVDPLVGGHDDLRERGEEPLRARDAVGVASVDRIDPGSLRASWSPLTVHRLEARVAGPDPEAALGGLVDRWIGALRSGDPEQALVVPWPSRDTAPVRALAVRGFAPIAVSAVRRLRKRSVRASAIRRATLADLEVVTWLYERLVAFDAQFGWVTVRASTSARIRELLVGEALPLEWCWVAEVEGEVAGVVIVSPPERSRWIARSVNARPVAYLGVLYVEPSVRGQGVGTALTEIAQSHAAAHGVHSMVLHHALPNPFSAPFWARRGYRPLITQWVRHLPQTTG</sequence>
<dbReference type="InterPro" id="IPR050832">
    <property type="entry name" value="Bact_Acetyltransf"/>
</dbReference>
<feature type="domain" description="N-acetyltransferase" evidence="3">
    <location>
        <begin position="136"/>
        <end position="296"/>
    </location>
</feature>
<dbReference type="RefSeq" id="WP_379535500.1">
    <property type="nucleotide sequence ID" value="NZ_JBHSBI010000048.1"/>
</dbReference>
<evidence type="ECO:0000259" key="3">
    <source>
        <dbReference type="PROSITE" id="PS51186"/>
    </source>
</evidence>
<protein>
    <submittedName>
        <fullName evidence="4">GNAT family N-acetyltransferase</fullName>
        <ecNumber evidence="4">2.3.-.-</ecNumber>
    </submittedName>
</protein>
<gene>
    <name evidence="4" type="ORF">ACFOY2_51380</name>
</gene>
<proteinExistence type="predicted"/>